<name>M7SI78_EUTLA</name>
<keyword evidence="2" id="KW-0732">Signal</keyword>
<protein>
    <submittedName>
        <fullName evidence="3">Uncharacterized protein</fullName>
    </submittedName>
</protein>
<dbReference type="OMA" id="REQTRIP"/>
<feature type="transmembrane region" description="Helical" evidence="1">
    <location>
        <begin position="58"/>
        <end position="77"/>
    </location>
</feature>
<reference evidence="4" key="1">
    <citation type="journal article" date="2013" name="Genome Announc.">
        <title>Draft genome sequence of the grapevine dieback fungus Eutypa lata UCR-EL1.</title>
        <authorList>
            <person name="Blanco-Ulate B."/>
            <person name="Rolshausen P.E."/>
            <person name="Cantu D."/>
        </authorList>
    </citation>
    <scope>NUCLEOTIDE SEQUENCE [LARGE SCALE GENOMIC DNA]</scope>
    <source>
        <strain evidence="4">UCR-EL1</strain>
    </source>
</reference>
<dbReference type="AlphaFoldDB" id="M7SI78"/>
<keyword evidence="1" id="KW-0472">Membrane</keyword>
<dbReference type="KEGG" id="ela:UCREL1_9174"/>
<feature type="transmembrane region" description="Helical" evidence="1">
    <location>
        <begin position="83"/>
        <end position="102"/>
    </location>
</feature>
<evidence type="ECO:0000256" key="1">
    <source>
        <dbReference type="SAM" id="Phobius"/>
    </source>
</evidence>
<accession>M7SI78</accession>
<proteinExistence type="predicted"/>
<organism evidence="3 4">
    <name type="scientific">Eutypa lata (strain UCR-EL1)</name>
    <name type="common">Grapevine dieback disease fungus</name>
    <name type="synonym">Eutypa armeniacae</name>
    <dbReference type="NCBI Taxonomy" id="1287681"/>
    <lineage>
        <taxon>Eukaryota</taxon>
        <taxon>Fungi</taxon>
        <taxon>Dikarya</taxon>
        <taxon>Ascomycota</taxon>
        <taxon>Pezizomycotina</taxon>
        <taxon>Sordariomycetes</taxon>
        <taxon>Xylariomycetidae</taxon>
        <taxon>Xylariales</taxon>
        <taxon>Diatrypaceae</taxon>
        <taxon>Eutypa</taxon>
    </lineage>
</organism>
<dbReference type="Proteomes" id="UP000012174">
    <property type="component" value="Unassembled WGS sequence"/>
</dbReference>
<evidence type="ECO:0000313" key="4">
    <source>
        <dbReference type="Proteomes" id="UP000012174"/>
    </source>
</evidence>
<gene>
    <name evidence="3" type="ORF">UCREL1_9174</name>
</gene>
<evidence type="ECO:0000256" key="2">
    <source>
        <dbReference type="SAM" id="SignalP"/>
    </source>
</evidence>
<dbReference type="HOGENOM" id="CLU_120129_0_0_1"/>
<keyword evidence="1" id="KW-1133">Transmembrane helix</keyword>
<dbReference type="OrthoDB" id="5405107at2759"/>
<feature type="chain" id="PRO_5012067923" evidence="2">
    <location>
        <begin position="16"/>
        <end position="158"/>
    </location>
</feature>
<sequence length="158" mass="17054">MVLTQLIHLTQAALAVHGATHSYTAIANLQRYEEPTEKLAKHSDEAARQLRETRVTQAVGALALAASLLTSLYLTLWGGALGFVLRTAVGLVVVGVLASARARVASFWAPRDGDTVGSRVPLPKMGSYNEAQRRTQGVLRTLDWLAYSWAVVLVVGLF</sequence>
<keyword evidence="1" id="KW-0812">Transmembrane</keyword>
<feature type="signal peptide" evidence="2">
    <location>
        <begin position="1"/>
        <end position="15"/>
    </location>
</feature>
<dbReference type="EMBL" id="KB707151">
    <property type="protein sequence ID" value="EMR63872.1"/>
    <property type="molecule type" value="Genomic_DNA"/>
</dbReference>
<evidence type="ECO:0000313" key="3">
    <source>
        <dbReference type="EMBL" id="EMR63872.1"/>
    </source>
</evidence>
<keyword evidence="4" id="KW-1185">Reference proteome</keyword>
<dbReference type="eggNOG" id="ENOG502SRHJ">
    <property type="taxonomic scope" value="Eukaryota"/>
</dbReference>